<keyword evidence="3" id="KW-1185">Reference proteome</keyword>
<reference evidence="2 3" key="1">
    <citation type="submission" date="2016-01" db="EMBL/GenBank/DDBJ databases">
        <title>Complete Genome Sequence of Paenibacillus yonginensis DCY84, a novel Plant Growth-Promoting Bacteria with Elicitation of Induced Systemic Resistance.</title>
        <authorList>
            <person name="Kim Y.J."/>
            <person name="Yang D.C."/>
            <person name="Sukweenadhi J."/>
        </authorList>
    </citation>
    <scope>NUCLEOTIDE SEQUENCE [LARGE SCALE GENOMIC DNA]</scope>
    <source>
        <strain evidence="2 3">DCY84</strain>
    </source>
</reference>
<dbReference type="Proteomes" id="UP000092573">
    <property type="component" value="Chromosome"/>
</dbReference>
<accession>A0A1B1N0W0</accession>
<dbReference type="AlphaFoldDB" id="A0A1B1N0W0"/>
<evidence type="ECO:0000259" key="1">
    <source>
        <dbReference type="Pfam" id="PF11181"/>
    </source>
</evidence>
<dbReference type="InterPro" id="IPR025889">
    <property type="entry name" value="GSP17M-like_dom"/>
</dbReference>
<dbReference type="STRING" id="1462996.AWM70_10905"/>
<sequence length="172" mass="18551">MKQKQMQDADAEGANDMPKLVAGLFTARQDVSLLIADLQEKGIKERDISVIAKDYKELDRISADTGLKTPDSGTADNSIFGVLRGVSEVLEGARGEAKAVGPAAKKAAGSELWETGDHLAVPLIGAGVPEEDARHYHDEVAKGRFLVLVQCESDLAKFVNEQMNNHHSLPMN</sequence>
<dbReference type="KEGG" id="pyg:AWM70_10905"/>
<evidence type="ECO:0000313" key="2">
    <source>
        <dbReference type="EMBL" id="ANS75049.1"/>
    </source>
</evidence>
<gene>
    <name evidence="2" type="ORF">AWM70_10905</name>
</gene>
<protein>
    <recommendedName>
        <fullName evidence="1">General stress protein 17M-like domain-containing protein</fullName>
    </recommendedName>
</protein>
<dbReference type="EMBL" id="CP014167">
    <property type="protein sequence ID" value="ANS75049.1"/>
    <property type="molecule type" value="Genomic_DNA"/>
</dbReference>
<name>A0A1B1N0W0_9BACL</name>
<organism evidence="2 3">
    <name type="scientific">Paenibacillus yonginensis</name>
    <dbReference type="NCBI Taxonomy" id="1462996"/>
    <lineage>
        <taxon>Bacteria</taxon>
        <taxon>Bacillati</taxon>
        <taxon>Bacillota</taxon>
        <taxon>Bacilli</taxon>
        <taxon>Bacillales</taxon>
        <taxon>Paenibacillaceae</taxon>
        <taxon>Paenibacillus</taxon>
    </lineage>
</organism>
<dbReference type="Pfam" id="PF11181">
    <property type="entry name" value="YflT"/>
    <property type="match status" value="1"/>
</dbReference>
<feature type="domain" description="General stress protein 17M-like" evidence="1">
    <location>
        <begin position="22"/>
        <end position="84"/>
    </location>
</feature>
<evidence type="ECO:0000313" key="3">
    <source>
        <dbReference type="Proteomes" id="UP000092573"/>
    </source>
</evidence>
<proteinExistence type="predicted"/>